<dbReference type="Gene3D" id="1.10.150.130">
    <property type="match status" value="1"/>
</dbReference>
<evidence type="ECO:0000313" key="2">
    <source>
        <dbReference type="EMBL" id="GMF40570.1"/>
    </source>
</evidence>
<accession>A0A9W6XL07</accession>
<name>A0A9W6XL07_9STRA</name>
<dbReference type="OrthoDB" id="121288at2759"/>
<organism evidence="2 3">
    <name type="scientific">Phytophthora fragariaefolia</name>
    <dbReference type="NCBI Taxonomy" id="1490495"/>
    <lineage>
        <taxon>Eukaryota</taxon>
        <taxon>Sar</taxon>
        <taxon>Stramenopiles</taxon>
        <taxon>Oomycota</taxon>
        <taxon>Peronosporomycetes</taxon>
        <taxon>Peronosporales</taxon>
        <taxon>Peronosporaceae</taxon>
        <taxon>Phytophthora</taxon>
    </lineage>
</organism>
<dbReference type="Proteomes" id="UP001165121">
    <property type="component" value="Unassembled WGS sequence"/>
</dbReference>
<sequence>MWITNFGLVAGVAENRYPRSDRHLAAYLRAHSVADSTFDQYNRALNKWVTWSARHGVPPSLEGMPLADQVQHISDFNLHGFQYGFGSGGGIRSDSIMAVPTGVRHFFAAAGRDFPLAHLHIRMLFKGISRLDSPPRWKAPVSIELLEACFHSLSMVEPFEQALWGVMCLAFFFPYEAIGNCSDHWWFVQVVCYSSTRHYSIGYSRKANLVFLESTFGVCAFDWVQDKPSRFFHKENALTVRAPVPMPRGWCPDSSSNLEIYACEHTSRSVPGPPRKAGVCYHGGCNRSYQVSRCQHRPRPATFQFALSTAGGATRMYRAGTDALTIQFHGRWVSDAFKSYTRLCKESVAMLAENMVVDPRGDTTLH</sequence>
<dbReference type="InterPro" id="IPR010998">
    <property type="entry name" value="Integrase_recombinase_N"/>
</dbReference>
<proteinExistence type="predicted"/>
<comment type="caution">
    <text evidence="2">The sequence shown here is derived from an EMBL/GenBank/DDBJ whole genome shotgun (WGS) entry which is preliminary data.</text>
</comment>
<evidence type="ECO:0000313" key="3">
    <source>
        <dbReference type="Proteomes" id="UP001165121"/>
    </source>
</evidence>
<dbReference type="GO" id="GO:0003677">
    <property type="term" value="F:DNA binding"/>
    <property type="evidence" value="ECO:0007669"/>
    <property type="project" value="UniProtKB-KW"/>
</dbReference>
<keyword evidence="3" id="KW-1185">Reference proteome</keyword>
<dbReference type="AlphaFoldDB" id="A0A9W6XL07"/>
<protein>
    <submittedName>
        <fullName evidence="2">Unnamed protein product</fullName>
    </submittedName>
</protein>
<gene>
    <name evidence="2" type="ORF">Pfra01_001249600</name>
</gene>
<dbReference type="EMBL" id="BSXT01001256">
    <property type="protein sequence ID" value="GMF40570.1"/>
    <property type="molecule type" value="Genomic_DNA"/>
</dbReference>
<keyword evidence="1" id="KW-0238">DNA-binding</keyword>
<reference evidence="2" key="1">
    <citation type="submission" date="2023-04" db="EMBL/GenBank/DDBJ databases">
        <title>Phytophthora fragariaefolia NBRC 109709.</title>
        <authorList>
            <person name="Ichikawa N."/>
            <person name="Sato H."/>
            <person name="Tonouchi N."/>
        </authorList>
    </citation>
    <scope>NUCLEOTIDE SEQUENCE</scope>
    <source>
        <strain evidence="2">NBRC 109709</strain>
    </source>
</reference>
<dbReference type="SUPFAM" id="SSF47823">
    <property type="entry name" value="lambda integrase-like, N-terminal domain"/>
    <property type="match status" value="1"/>
</dbReference>
<evidence type="ECO:0000256" key="1">
    <source>
        <dbReference type="ARBA" id="ARBA00023125"/>
    </source>
</evidence>